<proteinExistence type="predicted"/>
<dbReference type="AlphaFoldDB" id="A0A8J2FX41"/>
<gene>
    <name evidence="1" type="ORF">MPNT_50174</name>
</gene>
<accession>A0A8J2FX41</accession>
<sequence length="115" mass="12800">MRVVVVARVLSPNCDVFHCQKADRHWKLFSLPRVRGDEPGQGQRALNLLQKGNKRDKDGPASMLTREFLGAGDFLSIRKALNSGLKLSTATPERTTGIRGRLSQSHTRINASFRS</sequence>
<reference evidence="1" key="1">
    <citation type="submission" date="2021-02" db="EMBL/GenBank/DDBJ databases">
        <authorList>
            <person name="Cremers G."/>
            <person name="Picone N."/>
        </authorList>
    </citation>
    <scope>NUCLEOTIDE SEQUENCE</scope>
    <source>
        <strain evidence="1">PQ17</strain>
    </source>
</reference>
<keyword evidence="2" id="KW-1185">Reference proteome</keyword>
<protein>
    <submittedName>
        <fullName evidence="1">Uncharacterized protein</fullName>
    </submittedName>
</protein>
<evidence type="ECO:0000313" key="1">
    <source>
        <dbReference type="EMBL" id="CAF0702737.1"/>
    </source>
</evidence>
<name>A0A8J2FX41_9BACT</name>
<organism evidence="1 2">
    <name type="scientific">Candidatus Methylacidithermus pantelleriae</name>
    <dbReference type="NCBI Taxonomy" id="2744239"/>
    <lineage>
        <taxon>Bacteria</taxon>
        <taxon>Pseudomonadati</taxon>
        <taxon>Verrucomicrobiota</taxon>
        <taxon>Methylacidiphilae</taxon>
        <taxon>Methylacidiphilales</taxon>
        <taxon>Methylacidiphilaceae</taxon>
        <taxon>Candidatus Methylacidithermus</taxon>
    </lineage>
</organism>
<dbReference type="EMBL" id="CAJNOB010000045">
    <property type="protein sequence ID" value="CAF0702737.1"/>
    <property type="molecule type" value="Genomic_DNA"/>
</dbReference>
<dbReference type="Proteomes" id="UP000663859">
    <property type="component" value="Unassembled WGS sequence"/>
</dbReference>
<evidence type="ECO:0000313" key="2">
    <source>
        <dbReference type="Proteomes" id="UP000663859"/>
    </source>
</evidence>
<comment type="caution">
    <text evidence="1">The sequence shown here is derived from an EMBL/GenBank/DDBJ whole genome shotgun (WGS) entry which is preliminary data.</text>
</comment>